<dbReference type="GO" id="GO:0018773">
    <property type="term" value="F:acetylpyruvate hydrolase activity"/>
    <property type="evidence" value="ECO:0007669"/>
    <property type="project" value="TreeGrafter"/>
</dbReference>
<proteinExistence type="inferred from homology"/>
<evidence type="ECO:0000256" key="5">
    <source>
        <dbReference type="ARBA" id="ARBA00057150"/>
    </source>
</evidence>
<evidence type="ECO:0000313" key="9">
    <source>
        <dbReference type="EMBL" id="VFJ95145.1"/>
    </source>
</evidence>
<comment type="function">
    <text evidence="5">Decarboxylates OPET (5-oxo-pent-3-ene-1,2,5-tricarboxylic acid) into HHDD (2-hydroxy-hept-2,4-diene-1,7-dioate) and isomerizes it to OHED (2-oxo-hept-3-ene-1,7-dioate).</text>
</comment>
<evidence type="ECO:0000256" key="1">
    <source>
        <dbReference type="ARBA" id="ARBA00010211"/>
    </source>
</evidence>
<organism evidence="9">
    <name type="scientific">Candidatus Kentrum sp. LFY</name>
    <dbReference type="NCBI Taxonomy" id="2126342"/>
    <lineage>
        <taxon>Bacteria</taxon>
        <taxon>Pseudomonadati</taxon>
        <taxon>Pseudomonadota</taxon>
        <taxon>Gammaproteobacteria</taxon>
        <taxon>Candidatus Kentrum</taxon>
    </lineage>
</organism>
<dbReference type="InterPro" id="IPR011234">
    <property type="entry name" value="Fumarylacetoacetase-like_C"/>
</dbReference>
<evidence type="ECO:0000256" key="6">
    <source>
        <dbReference type="ARBA" id="ARBA00060569"/>
    </source>
</evidence>
<sequence>MNIVRFVTESGDVRFGTDYQDGSAELLKGDISGGFDATGERTVVKRLLSPVSPVNIFCIGLNYREHARETGSELPEHPIIFMKPTTAVIGPGDPIPIPKCCTRGPEVDFEAELAVVIGDAARDVEEGDALKYVFGYTAANDISARKWQRNAGGKQWIRGKGFDGFCPLGPVLVTADDLPDPQALAIRTRVDGEIMQESTTADMIFSVAQLISYLSEDTTLVPGTIILTGTPWGVGFVRKPPKYLVEGDEVTVEIDKIGKLTNPVQGT</sequence>
<evidence type="ECO:0000259" key="8">
    <source>
        <dbReference type="Pfam" id="PF01557"/>
    </source>
</evidence>
<dbReference type="GO" id="GO:0008704">
    <property type="term" value="F:5-carboxymethyl-2-hydroxymuconate delta-isomerase activity"/>
    <property type="evidence" value="ECO:0007669"/>
    <property type="project" value="UniProtKB-EC"/>
</dbReference>
<keyword evidence="2" id="KW-0479">Metal-binding</keyword>
<comment type="catalytic activity">
    <reaction evidence="4">
        <text>(2E,4Z)-5-hydroxypenta-2,4-diene-1,2,5-tricarboxylate = (3E,5R)-5-carboxy-2-oxohept-3-enedioate</text>
        <dbReference type="Rhea" id="RHEA:18813"/>
        <dbReference type="ChEBI" id="CHEBI:47961"/>
        <dbReference type="ChEBI" id="CHEBI:87491"/>
        <dbReference type="EC" id="5.3.3.10"/>
    </reaction>
</comment>
<gene>
    <name evidence="9" type="ORF">BECKLFY1418B_GA0070995_10663</name>
</gene>
<dbReference type="InterPro" id="IPR036663">
    <property type="entry name" value="Fumarylacetoacetase_C_sf"/>
</dbReference>
<protein>
    <submittedName>
        <fullName evidence="9">2-keto-4-pentenoate hydratase/2-oxohepta-3-ene-1,7-dioic acid hydratase (Catechol pathway)</fullName>
    </submittedName>
</protein>
<dbReference type="SUPFAM" id="SSF56529">
    <property type="entry name" value="FAH"/>
    <property type="match status" value="1"/>
</dbReference>
<evidence type="ECO:0000256" key="3">
    <source>
        <dbReference type="ARBA" id="ARBA00051258"/>
    </source>
</evidence>
<accession>A0A450URN1</accession>
<evidence type="ECO:0000256" key="2">
    <source>
        <dbReference type="ARBA" id="ARBA00022723"/>
    </source>
</evidence>
<evidence type="ECO:0000256" key="7">
    <source>
        <dbReference type="ARBA" id="ARBA00060680"/>
    </source>
</evidence>
<comment type="similarity">
    <text evidence="1">Belongs to the FAH family.</text>
</comment>
<dbReference type="GO" id="GO:0046872">
    <property type="term" value="F:metal ion binding"/>
    <property type="evidence" value="ECO:0007669"/>
    <property type="project" value="UniProtKB-KW"/>
</dbReference>
<comment type="pathway">
    <text evidence="6">Aromatic compound metabolism; 4-hydroxyphenylacetate degradation; pyruvate and succinate semialdehyde from 4-hydroxyphenylacetate: step 4/7.</text>
</comment>
<dbReference type="PANTHER" id="PTHR11820:SF7">
    <property type="entry name" value="ACYLPYRUVASE FAHD1, MITOCHONDRIAL"/>
    <property type="match status" value="1"/>
</dbReference>
<reference evidence="9" key="1">
    <citation type="submission" date="2019-02" db="EMBL/GenBank/DDBJ databases">
        <authorList>
            <person name="Gruber-Vodicka R. H."/>
            <person name="Seah K. B. B."/>
        </authorList>
    </citation>
    <scope>NUCLEOTIDE SEQUENCE</scope>
    <source>
        <strain evidence="9">BECK_M7</strain>
    </source>
</reference>
<dbReference type="GO" id="GO:0019752">
    <property type="term" value="P:carboxylic acid metabolic process"/>
    <property type="evidence" value="ECO:0007669"/>
    <property type="project" value="UniProtKB-ARBA"/>
</dbReference>
<feature type="domain" description="Fumarylacetoacetase-like C-terminal" evidence="8">
    <location>
        <begin position="56"/>
        <end position="265"/>
    </location>
</feature>
<dbReference type="AlphaFoldDB" id="A0A450URN1"/>
<dbReference type="PANTHER" id="PTHR11820">
    <property type="entry name" value="ACYLPYRUVASE"/>
    <property type="match status" value="1"/>
</dbReference>
<evidence type="ECO:0000256" key="4">
    <source>
        <dbReference type="ARBA" id="ARBA00052790"/>
    </source>
</evidence>
<comment type="catalytic activity">
    <reaction evidence="3">
        <text>(3E,5R)-5-carboxy-2-oxohept-3-enedioate + H(+) = (4Z)-2-oxohept-4-enedioate + CO2</text>
        <dbReference type="Rhea" id="RHEA:14397"/>
        <dbReference type="ChEBI" id="CHEBI:15378"/>
        <dbReference type="ChEBI" id="CHEBI:16526"/>
        <dbReference type="ChEBI" id="CHEBI:87491"/>
        <dbReference type="ChEBI" id="CHEBI:87507"/>
        <dbReference type="EC" id="4.1.1.68"/>
    </reaction>
</comment>
<dbReference type="GO" id="GO:0018800">
    <property type="term" value="F:5-oxopent-3-ene-1,2,5-tricarboxylate decarboxylase activity"/>
    <property type="evidence" value="ECO:0007669"/>
    <property type="project" value="UniProtKB-EC"/>
</dbReference>
<dbReference type="FunFam" id="3.90.850.10:FF:000002">
    <property type="entry name" value="2-hydroxyhepta-2,4-diene-1,7-dioate isomerase"/>
    <property type="match status" value="1"/>
</dbReference>
<comment type="pathway">
    <text evidence="7">Aromatic compound metabolism; 4-hydroxyphenylacetate degradation; pyruvate and succinate semialdehyde from 4-hydroxyphenylacetate: step 5/7.</text>
</comment>
<dbReference type="Gene3D" id="3.90.850.10">
    <property type="entry name" value="Fumarylacetoacetase-like, C-terminal domain"/>
    <property type="match status" value="1"/>
</dbReference>
<dbReference type="EMBL" id="CAADFF010000066">
    <property type="protein sequence ID" value="VFJ95145.1"/>
    <property type="molecule type" value="Genomic_DNA"/>
</dbReference>
<dbReference type="Pfam" id="PF01557">
    <property type="entry name" value="FAA_hydrolase"/>
    <property type="match status" value="1"/>
</dbReference>
<name>A0A450URN1_9GAMM</name>